<dbReference type="InterPro" id="IPR036691">
    <property type="entry name" value="Endo/exonu/phosph_ase_sf"/>
</dbReference>
<sequence length="81" mass="9539">MFDLDIPDDEDWLLYGDFKYIRAPDNRNKPGGDANDMLTFNDFIQSQALVELPLKGRQYTWSNMQTDPLLKKIDWFFTSSN</sequence>
<dbReference type="Proteomes" id="UP000015106">
    <property type="component" value="Chromosome 6"/>
</dbReference>
<reference evidence="1" key="3">
    <citation type="submission" date="2022-06" db="UniProtKB">
        <authorList>
            <consortium name="EnsemblPlants"/>
        </authorList>
    </citation>
    <scope>IDENTIFICATION</scope>
</reference>
<evidence type="ECO:0000313" key="1">
    <source>
        <dbReference type="EnsemblPlants" id="TuG1812G0600002726.01.T01.cds258305"/>
    </source>
</evidence>
<proteinExistence type="predicted"/>
<protein>
    <submittedName>
        <fullName evidence="1">Uncharacterized protein</fullName>
    </submittedName>
</protein>
<dbReference type="SUPFAM" id="SSF56219">
    <property type="entry name" value="DNase I-like"/>
    <property type="match status" value="1"/>
</dbReference>
<reference evidence="2" key="1">
    <citation type="journal article" date="2013" name="Nature">
        <title>Draft genome of the wheat A-genome progenitor Triticum urartu.</title>
        <authorList>
            <person name="Ling H.Q."/>
            <person name="Zhao S."/>
            <person name="Liu D."/>
            <person name="Wang J."/>
            <person name="Sun H."/>
            <person name="Zhang C."/>
            <person name="Fan H."/>
            <person name="Li D."/>
            <person name="Dong L."/>
            <person name="Tao Y."/>
            <person name="Gao C."/>
            <person name="Wu H."/>
            <person name="Li Y."/>
            <person name="Cui Y."/>
            <person name="Guo X."/>
            <person name="Zheng S."/>
            <person name="Wang B."/>
            <person name="Yu K."/>
            <person name="Liang Q."/>
            <person name="Yang W."/>
            <person name="Lou X."/>
            <person name="Chen J."/>
            <person name="Feng M."/>
            <person name="Jian J."/>
            <person name="Zhang X."/>
            <person name="Luo G."/>
            <person name="Jiang Y."/>
            <person name="Liu J."/>
            <person name="Wang Z."/>
            <person name="Sha Y."/>
            <person name="Zhang B."/>
            <person name="Wu H."/>
            <person name="Tang D."/>
            <person name="Shen Q."/>
            <person name="Xue P."/>
            <person name="Zou S."/>
            <person name="Wang X."/>
            <person name="Liu X."/>
            <person name="Wang F."/>
            <person name="Yang Y."/>
            <person name="An X."/>
            <person name="Dong Z."/>
            <person name="Zhang K."/>
            <person name="Zhang X."/>
            <person name="Luo M.C."/>
            <person name="Dvorak J."/>
            <person name="Tong Y."/>
            <person name="Wang J."/>
            <person name="Yang H."/>
            <person name="Li Z."/>
            <person name="Wang D."/>
            <person name="Zhang A."/>
            <person name="Wang J."/>
        </authorList>
    </citation>
    <scope>NUCLEOTIDE SEQUENCE</scope>
    <source>
        <strain evidence="2">cv. G1812</strain>
    </source>
</reference>
<organism evidence="1 2">
    <name type="scientific">Triticum urartu</name>
    <name type="common">Red wild einkorn</name>
    <name type="synonym">Crithodium urartu</name>
    <dbReference type="NCBI Taxonomy" id="4572"/>
    <lineage>
        <taxon>Eukaryota</taxon>
        <taxon>Viridiplantae</taxon>
        <taxon>Streptophyta</taxon>
        <taxon>Embryophyta</taxon>
        <taxon>Tracheophyta</taxon>
        <taxon>Spermatophyta</taxon>
        <taxon>Magnoliopsida</taxon>
        <taxon>Liliopsida</taxon>
        <taxon>Poales</taxon>
        <taxon>Poaceae</taxon>
        <taxon>BOP clade</taxon>
        <taxon>Pooideae</taxon>
        <taxon>Triticodae</taxon>
        <taxon>Triticeae</taxon>
        <taxon>Triticinae</taxon>
        <taxon>Triticum</taxon>
    </lineage>
</organism>
<evidence type="ECO:0000313" key="2">
    <source>
        <dbReference type="Proteomes" id="UP000015106"/>
    </source>
</evidence>
<dbReference type="Gramene" id="TuG1812G0600002726.01.T01">
    <property type="protein sequence ID" value="TuG1812G0600002726.01.T01.cds258305"/>
    <property type="gene ID" value="TuG1812G0600002726.01"/>
</dbReference>
<name>A0A8R7QRY1_TRIUA</name>
<reference evidence="1" key="2">
    <citation type="submission" date="2018-03" db="EMBL/GenBank/DDBJ databases">
        <title>The Triticum urartu genome reveals the dynamic nature of wheat genome evolution.</title>
        <authorList>
            <person name="Ling H."/>
            <person name="Ma B."/>
            <person name="Shi X."/>
            <person name="Liu H."/>
            <person name="Dong L."/>
            <person name="Sun H."/>
            <person name="Cao Y."/>
            <person name="Gao Q."/>
            <person name="Zheng S."/>
            <person name="Li Y."/>
            <person name="Yu Y."/>
            <person name="Du H."/>
            <person name="Qi M."/>
            <person name="Li Y."/>
            <person name="Yu H."/>
            <person name="Cui Y."/>
            <person name="Wang N."/>
            <person name="Chen C."/>
            <person name="Wu H."/>
            <person name="Zhao Y."/>
            <person name="Zhang J."/>
            <person name="Li Y."/>
            <person name="Zhou W."/>
            <person name="Zhang B."/>
            <person name="Hu W."/>
            <person name="Eijk M."/>
            <person name="Tang J."/>
            <person name="Witsenboer H."/>
            <person name="Zhao S."/>
            <person name="Li Z."/>
            <person name="Zhang A."/>
            <person name="Wang D."/>
            <person name="Liang C."/>
        </authorList>
    </citation>
    <scope>NUCLEOTIDE SEQUENCE [LARGE SCALE GENOMIC DNA]</scope>
    <source>
        <strain evidence="1">cv. G1812</strain>
    </source>
</reference>
<keyword evidence="2" id="KW-1185">Reference proteome</keyword>
<dbReference type="Gene3D" id="3.60.10.10">
    <property type="entry name" value="Endonuclease/exonuclease/phosphatase"/>
    <property type="match status" value="1"/>
</dbReference>
<accession>A0A8R7QRY1</accession>
<dbReference type="AlphaFoldDB" id="A0A8R7QRY1"/>
<dbReference type="EnsemblPlants" id="TuG1812G0600002726.01.T01">
    <property type="protein sequence ID" value="TuG1812G0600002726.01.T01.cds258305"/>
    <property type="gene ID" value="TuG1812G0600002726.01"/>
</dbReference>